<dbReference type="Pfam" id="PF21546">
    <property type="entry name" value="FGGY_C_2"/>
    <property type="match status" value="1"/>
</dbReference>
<dbReference type="GO" id="GO:0016301">
    <property type="term" value="F:kinase activity"/>
    <property type="evidence" value="ECO:0007669"/>
    <property type="project" value="UniProtKB-KW"/>
</dbReference>
<dbReference type="RefSeq" id="WP_011569202.1">
    <property type="nucleotide sequence ID" value="NC_008209.1"/>
</dbReference>
<dbReference type="eggNOG" id="COG1070">
    <property type="taxonomic scope" value="Bacteria"/>
</dbReference>
<dbReference type="OrthoDB" id="9786272at2"/>
<protein>
    <submittedName>
        <fullName evidence="6">Carbohydrate kinases, putative</fullName>
    </submittedName>
</protein>
<keyword evidence="2" id="KW-0808">Transferase</keyword>
<evidence type="ECO:0000256" key="1">
    <source>
        <dbReference type="ARBA" id="ARBA00009156"/>
    </source>
</evidence>
<dbReference type="InterPro" id="IPR043129">
    <property type="entry name" value="ATPase_NBD"/>
</dbReference>
<dbReference type="Pfam" id="PF00370">
    <property type="entry name" value="FGGY_N"/>
    <property type="match status" value="1"/>
</dbReference>
<dbReference type="AlphaFoldDB" id="Q164K7"/>
<sequence>MKNPRHIAVIDIGKTNAKLALVDLQNHREIAVLTRPNTVLPGPPWRHFDTDGHWDFLLAALKVLHGEHGIDAISISTHGASVVLLDAQGDLAAPVLDYEHPIPADIAQAYDAIRPPFAQTGSARLANGLNVGAQLFYQFAQDPGLRDRTRHIVGYPQYWGHRLTGEFAWDVTSIGCHTDLWEPVTGRFSSLVDRLGIAEKLAPVRHCADVLGSILPEVAAATGLSADTPVTVGIHDSNASLYPHLLTQEAPFSVVSTGTWVVAMAVGSKVPGLDPTRDTLVNVNAMGQPVPSARFMGGREHEVIQAGQPCPPTPQDVAQVLADSVMILPAVEPASGPFQGRKMRWSGPEPAPGTGPRSAALSFYLALMTSTCLALIAARGVTIVEGPFAQNREFKSMLSVATGRAVLHSQSATGTSMGASLLFSSDRTPPLPQTNVSEEDAQAYRTYAKEWHQQIT</sequence>
<evidence type="ECO:0000313" key="7">
    <source>
        <dbReference type="Proteomes" id="UP000007029"/>
    </source>
</evidence>
<reference evidence="6 7" key="1">
    <citation type="journal article" date="2007" name="J. Bacteriol.">
        <title>The complete genome sequence of Roseobacter denitrificans reveals a mixotrophic rather than photosynthetic metabolism.</title>
        <authorList>
            <person name="Swingley W.D."/>
            <person name="Sadekar S."/>
            <person name="Mastrian S.D."/>
            <person name="Matthies H.J."/>
            <person name="Hao J."/>
            <person name="Ramos H."/>
            <person name="Acharya C.R."/>
            <person name="Conrad A.L."/>
            <person name="Taylor H.L."/>
            <person name="Dejesa L.C."/>
            <person name="Shah M.K."/>
            <person name="O'huallachain M.E."/>
            <person name="Lince M.T."/>
            <person name="Blankenship R.E."/>
            <person name="Beatty J.T."/>
            <person name="Touchman J.W."/>
        </authorList>
    </citation>
    <scope>NUCLEOTIDE SEQUENCE [LARGE SCALE GENOMIC DNA]</scope>
    <source>
        <strain evidence="7">ATCC 33942 / OCh 114</strain>
    </source>
</reference>
<dbReference type="InterPro" id="IPR050406">
    <property type="entry name" value="FGGY_Carb_Kinase"/>
</dbReference>
<dbReference type="Proteomes" id="UP000007029">
    <property type="component" value="Chromosome"/>
</dbReference>
<feature type="domain" description="Carbohydrate kinase FGGY N-terminal" evidence="4">
    <location>
        <begin position="8"/>
        <end position="241"/>
    </location>
</feature>
<evidence type="ECO:0000256" key="3">
    <source>
        <dbReference type="ARBA" id="ARBA00022777"/>
    </source>
</evidence>
<dbReference type="InterPro" id="IPR018484">
    <property type="entry name" value="FGGY_N"/>
</dbReference>
<feature type="domain" description="Carbohydrate kinase FGGY C-terminal" evidence="5">
    <location>
        <begin position="249"/>
        <end position="425"/>
    </location>
</feature>
<gene>
    <name evidence="6" type="ordered locus">RD1_3075</name>
</gene>
<dbReference type="KEGG" id="rde:RD1_3075"/>
<dbReference type="InterPro" id="IPR049382">
    <property type="entry name" value="FGGY_C_2"/>
</dbReference>
<evidence type="ECO:0000259" key="4">
    <source>
        <dbReference type="Pfam" id="PF00370"/>
    </source>
</evidence>
<organism evidence="6 7">
    <name type="scientific">Roseobacter denitrificans (strain ATCC 33942 / OCh 114)</name>
    <name type="common">Erythrobacter sp. (strain OCh 114)</name>
    <name type="synonym">Roseobacter denitrificans</name>
    <dbReference type="NCBI Taxonomy" id="375451"/>
    <lineage>
        <taxon>Bacteria</taxon>
        <taxon>Pseudomonadati</taxon>
        <taxon>Pseudomonadota</taxon>
        <taxon>Alphaproteobacteria</taxon>
        <taxon>Rhodobacterales</taxon>
        <taxon>Roseobacteraceae</taxon>
        <taxon>Roseobacter</taxon>
    </lineage>
</organism>
<dbReference type="DNASU" id="4198701"/>
<dbReference type="GO" id="GO:0005975">
    <property type="term" value="P:carbohydrate metabolic process"/>
    <property type="evidence" value="ECO:0007669"/>
    <property type="project" value="InterPro"/>
</dbReference>
<dbReference type="SUPFAM" id="SSF53067">
    <property type="entry name" value="Actin-like ATPase domain"/>
    <property type="match status" value="1"/>
</dbReference>
<keyword evidence="7" id="KW-1185">Reference proteome</keyword>
<keyword evidence="3 6" id="KW-0418">Kinase</keyword>
<evidence type="ECO:0000259" key="5">
    <source>
        <dbReference type="Pfam" id="PF21546"/>
    </source>
</evidence>
<proteinExistence type="inferred from homology"/>
<dbReference type="HOGENOM" id="CLU_034535_0_0_5"/>
<dbReference type="CDD" id="cd07772">
    <property type="entry name" value="ASKHA_NBD_FGGY_NaCK-like"/>
    <property type="match status" value="1"/>
</dbReference>
<evidence type="ECO:0000313" key="6">
    <source>
        <dbReference type="EMBL" id="ABG32586.1"/>
    </source>
</evidence>
<dbReference type="PANTHER" id="PTHR43095">
    <property type="entry name" value="SUGAR KINASE"/>
    <property type="match status" value="1"/>
</dbReference>
<dbReference type="STRING" id="375451.RD1_3075"/>
<dbReference type="PANTHER" id="PTHR43095:SF5">
    <property type="entry name" value="XYLULOSE KINASE"/>
    <property type="match status" value="1"/>
</dbReference>
<evidence type="ECO:0000256" key="2">
    <source>
        <dbReference type="ARBA" id="ARBA00022679"/>
    </source>
</evidence>
<dbReference type="EMBL" id="CP000362">
    <property type="protein sequence ID" value="ABG32586.1"/>
    <property type="molecule type" value="Genomic_DNA"/>
</dbReference>
<name>Q164K7_ROSDO</name>
<dbReference type="Gene3D" id="3.30.420.40">
    <property type="match status" value="2"/>
</dbReference>
<accession>Q164K7</accession>
<comment type="similarity">
    <text evidence="1">Belongs to the FGGY kinase family.</text>
</comment>